<dbReference type="Pfam" id="PF22491">
    <property type="entry name" value="DUF6988"/>
    <property type="match status" value="1"/>
</dbReference>
<dbReference type="AlphaFoldDB" id="Q0YS36"/>
<evidence type="ECO:0000313" key="2">
    <source>
        <dbReference type="Proteomes" id="UP000004162"/>
    </source>
</evidence>
<comment type="caution">
    <text evidence="1">The sequence shown here is derived from an EMBL/GenBank/DDBJ whole genome shotgun (WGS) entry which is preliminary data.</text>
</comment>
<name>Q0YS36_9CHLB</name>
<keyword evidence="2" id="KW-1185">Reference proteome</keyword>
<organism evidence="1 2">
    <name type="scientific">Chlorobium ferrooxidans DSM 13031</name>
    <dbReference type="NCBI Taxonomy" id="377431"/>
    <lineage>
        <taxon>Bacteria</taxon>
        <taxon>Pseudomonadati</taxon>
        <taxon>Chlorobiota</taxon>
        <taxon>Chlorobiia</taxon>
        <taxon>Chlorobiales</taxon>
        <taxon>Chlorobiaceae</taxon>
        <taxon>Chlorobium/Pelodictyon group</taxon>
        <taxon>Chlorobium</taxon>
    </lineage>
</organism>
<sequence>MKAAAEHTRLLEVMEWIDVRTTNLSLPADERSLVAVGCFDVAIEHQAAIALLHSSELHGSEMALLRVLAESLVRGMWLLQCATDKELQKFKKGKLDKSFAELIGEIEGKIGTPNGVLSRFKETAWSALNGFTHTGFHQVSRRHSGGRVEGNYSEEDLANALDVAGALGLIAGGQVIGMSGRQELLPEYFTRLEAYAKREP</sequence>
<dbReference type="OrthoDB" id="8722161at2"/>
<evidence type="ECO:0000313" key="1">
    <source>
        <dbReference type="EMBL" id="EAT59153.1"/>
    </source>
</evidence>
<gene>
    <name evidence="1" type="ORF">CferDRAFT_1160</name>
</gene>
<protein>
    <submittedName>
        <fullName evidence="1">Uncharacterized protein</fullName>
    </submittedName>
</protein>
<dbReference type="RefSeq" id="WP_006366221.1">
    <property type="nucleotide sequence ID" value="NZ_AASE01000007.1"/>
</dbReference>
<reference evidence="1 2" key="1">
    <citation type="submission" date="2006-07" db="EMBL/GenBank/DDBJ databases">
        <title>Annotation of the draft genome assembly of Chlorobium ferroxidans DSM 13031.</title>
        <authorList>
            <consortium name="US DOE Joint Genome Institute (JGI-ORNL)"/>
            <person name="Larimer F."/>
            <person name="Land M."/>
            <person name="Hauser L."/>
        </authorList>
    </citation>
    <scope>NUCLEOTIDE SEQUENCE [LARGE SCALE GENOMIC DNA]</scope>
    <source>
        <strain evidence="1 2">DSM 13031</strain>
    </source>
</reference>
<dbReference type="Proteomes" id="UP000004162">
    <property type="component" value="Unassembled WGS sequence"/>
</dbReference>
<dbReference type="InterPro" id="IPR054257">
    <property type="entry name" value="DUF6988"/>
</dbReference>
<accession>Q0YS36</accession>
<reference evidence="1 2" key="2">
    <citation type="submission" date="2006-07" db="EMBL/GenBank/DDBJ databases">
        <title>Sequencing of the draft genome and assembly of Chlorobium ferroxidans DSM 13031.</title>
        <authorList>
            <consortium name="US DOE Joint Genome Institute (JGI-PGF)"/>
            <person name="Copeland A."/>
            <person name="Lucas S."/>
            <person name="Lapidus A."/>
            <person name="Barry K."/>
            <person name="Glavina del Rio T."/>
            <person name="Dalin E."/>
            <person name="Tice H."/>
            <person name="Bruce D."/>
            <person name="Pitluck S."/>
            <person name="Richardson P."/>
        </authorList>
    </citation>
    <scope>NUCLEOTIDE SEQUENCE [LARGE SCALE GENOMIC DNA]</scope>
    <source>
        <strain evidence="1 2">DSM 13031</strain>
    </source>
</reference>
<proteinExistence type="predicted"/>
<dbReference type="EMBL" id="AASE01000007">
    <property type="protein sequence ID" value="EAT59153.1"/>
    <property type="molecule type" value="Genomic_DNA"/>
</dbReference>